<evidence type="ECO:0000313" key="1">
    <source>
        <dbReference type="EMBL" id="OCW24846.1"/>
    </source>
</evidence>
<dbReference type="EMBL" id="PYWW01000055">
    <property type="protein sequence ID" value="PTC24763.1"/>
    <property type="molecule type" value="Genomic_DNA"/>
</dbReference>
<dbReference type="EMBL" id="MAUE01000025">
    <property type="protein sequence ID" value="OCW24846.1"/>
    <property type="molecule type" value="Genomic_DNA"/>
</dbReference>
<keyword evidence="3" id="KW-1185">Reference proteome</keyword>
<comment type="caution">
    <text evidence="2">The sequence shown here is derived from an EMBL/GenBank/DDBJ whole genome shotgun (WGS) entry which is preliminary data.</text>
</comment>
<sequence length="69" mass="7995">MAINIDQINAMEAWFSLRNDPDFISATPEERYERRLSLADDMKERGIIDSDEWRELTEEAVAAYADELG</sequence>
<evidence type="ECO:0000313" key="4">
    <source>
        <dbReference type="Proteomes" id="UP000240571"/>
    </source>
</evidence>
<organism evidence="2 4">
    <name type="scientific">Pseudomonas aylmerensis</name>
    <dbReference type="NCBI Taxonomy" id="1869229"/>
    <lineage>
        <taxon>Bacteria</taxon>
        <taxon>Pseudomonadati</taxon>
        <taxon>Pseudomonadota</taxon>
        <taxon>Gammaproteobacteria</taxon>
        <taxon>Pseudomonadales</taxon>
        <taxon>Pseudomonadaceae</taxon>
        <taxon>Pseudomonas</taxon>
    </lineage>
</organism>
<dbReference type="AlphaFoldDB" id="A0A2T4FMX3"/>
<dbReference type="Proteomes" id="UP000240571">
    <property type="component" value="Unassembled WGS sequence"/>
</dbReference>
<reference evidence="1 3" key="1">
    <citation type="submission" date="2016-06" db="EMBL/GenBank/DDBJ databases">
        <title>Draft genome sequence of Pseudomonas sp. S1E40, a novel strain antagonistic activity to fungal plant pathogen.</title>
        <authorList>
            <person name="Tambong J.T."/>
            <person name="Tchagang C."/>
            <person name="Xu R."/>
        </authorList>
    </citation>
    <scope>NUCLEOTIDE SEQUENCE [LARGE SCALE GENOMIC DNA]</scope>
    <source>
        <strain evidence="1 3">S1E40</strain>
    </source>
</reference>
<dbReference type="OrthoDB" id="6938617at2"/>
<dbReference type="Proteomes" id="UP000095081">
    <property type="component" value="Unassembled WGS sequence"/>
</dbReference>
<name>A0A2T4FMX3_9PSED</name>
<gene>
    <name evidence="1" type="ORF">BBG20_17360</name>
    <name evidence="2" type="ORF">C9382_27410</name>
</gene>
<protein>
    <recommendedName>
        <fullName evidence="5">Addiction module protein</fullName>
    </recommendedName>
</protein>
<evidence type="ECO:0008006" key="5">
    <source>
        <dbReference type="Google" id="ProtNLM"/>
    </source>
</evidence>
<proteinExistence type="predicted"/>
<evidence type="ECO:0000313" key="2">
    <source>
        <dbReference type="EMBL" id="PTC24763.1"/>
    </source>
</evidence>
<reference evidence="2 4" key="2">
    <citation type="submission" date="2018-03" db="EMBL/GenBank/DDBJ databases">
        <title>Diversity of bacteria associated with corn roots inoculated with woodland soils in Canada, and Description of Pseudomonas aylmerense sp. nov.</title>
        <authorList>
            <person name="Tambong J.T."/>
            <person name="Xu R."/>
            <person name="Tchagang C."/>
        </authorList>
    </citation>
    <scope>NUCLEOTIDE SEQUENCE [LARGE SCALE GENOMIC DNA]</scope>
    <source>
        <strain evidence="2 4">S1E44</strain>
    </source>
</reference>
<accession>A0A2T4FMX3</accession>
<evidence type="ECO:0000313" key="3">
    <source>
        <dbReference type="Proteomes" id="UP000095081"/>
    </source>
</evidence>
<dbReference type="RefSeq" id="WP_065905482.1">
    <property type="nucleotide sequence ID" value="NZ_MAUE01000025.1"/>
</dbReference>